<evidence type="ECO:0000313" key="3">
    <source>
        <dbReference type="EMBL" id="TCK27137.1"/>
    </source>
</evidence>
<dbReference type="InterPro" id="IPR012551">
    <property type="entry name" value="DUF1707_SHOCT-like"/>
</dbReference>
<protein>
    <submittedName>
        <fullName evidence="3">Uncharacterized protein DUF1707</fullName>
    </submittedName>
</protein>
<dbReference type="EMBL" id="SMFZ01000001">
    <property type="protein sequence ID" value="TCK27137.1"/>
    <property type="molecule type" value="Genomic_DNA"/>
</dbReference>
<keyword evidence="1" id="KW-0472">Membrane</keyword>
<dbReference type="Proteomes" id="UP000295560">
    <property type="component" value="Unassembled WGS sequence"/>
</dbReference>
<feature type="domain" description="DUF1707" evidence="2">
    <location>
        <begin position="1"/>
        <end position="53"/>
    </location>
</feature>
<dbReference type="AlphaFoldDB" id="A0A4R1HWM5"/>
<accession>A0A4R1HWM5</accession>
<dbReference type="Pfam" id="PF08044">
    <property type="entry name" value="DUF1707"/>
    <property type="match status" value="1"/>
</dbReference>
<feature type="transmembrane region" description="Helical" evidence="1">
    <location>
        <begin position="64"/>
        <end position="93"/>
    </location>
</feature>
<sequence length="132" mass="14573">MRVSDLARQEMAERLRRAHEEGLIDLSEFDERVGVVWGARTRDELRSVTADLPKPRRQRNHGIVFADSAGGVAMKVLTTIWACVVAVALTSWGIMTLTGLTDDPWWLWVAGPPGVVLLVLYVAGAGRPPRRG</sequence>
<keyword evidence="1" id="KW-1133">Transmembrane helix</keyword>
<gene>
    <name evidence="3" type="ORF">EV378_2996</name>
</gene>
<evidence type="ECO:0000259" key="2">
    <source>
        <dbReference type="Pfam" id="PF08044"/>
    </source>
</evidence>
<proteinExistence type="predicted"/>
<evidence type="ECO:0000256" key="1">
    <source>
        <dbReference type="SAM" id="Phobius"/>
    </source>
</evidence>
<name>A0A4R1HWM5_PSEEN</name>
<feature type="transmembrane region" description="Helical" evidence="1">
    <location>
        <begin position="105"/>
        <end position="123"/>
    </location>
</feature>
<reference evidence="3 4" key="1">
    <citation type="submission" date="2019-03" db="EMBL/GenBank/DDBJ databases">
        <title>Sequencing the genomes of 1000 actinobacteria strains.</title>
        <authorList>
            <person name="Klenk H.-P."/>
        </authorList>
    </citation>
    <scope>NUCLEOTIDE SEQUENCE [LARGE SCALE GENOMIC DNA]</scope>
    <source>
        <strain evidence="3 4">DSM 44969</strain>
    </source>
</reference>
<organism evidence="3 4">
    <name type="scientific">Pseudonocardia endophytica</name>
    <dbReference type="NCBI Taxonomy" id="401976"/>
    <lineage>
        <taxon>Bacteria</taxon>
        <taxon>Bacillati</taxon>
        <taxon>Actinomycetota</taxon>
        <taxon>Actinomycetes</taxon>
        <taxon>Pseudonocardiales</taxon>
        <taxon>Pseudonocardiaceae</taxon>
        <taxon>Pseudonocardia</taxon>
    </lineage>
</organism>
<keyword evidence="1" id="KW-0812">Transmembrane</keyword>
<comment type="caution">
    <text evidence="3">The sequence shown here is derived from an EMBL/GenBank/DDBJ whole genome shotgun (WGS) entry which is preliminary data.</text>
</comment>
<evidence type="ECO:0000313" key="4">
    <source>
        <dbReference type="Proteomes" id="UP000295560"/>
    </source>
</evidence>
<keyword evidence="4" id="KW-1185">Reference proteome</keyword>